<dbReference type="InterPro" id="IPR021770">
    <property type="entry name" value="DUF3335"/>
</dbReference>
<dbReference type="InterPro" id="IPR016181">
    <property type="entry name" value="Acyl_CoA_acyltransferase"/>
</dbReference>
<dbReference type="Gene3D" id="3.90.70.10">
    <property type="entry name" value="Cysteine proteinases"/>
    <property type="match status" value="1"/>
</dbReference>
<dbReference type="Gene3D" id="3.40.630.30">
    <property type="match status" value="1"/>
</dbReference>
<evidence type="ECO:0000256" key="1">
    <source>
        <dbReference type="ARBA" id="ARBA00022679"/>
    </source>
</evidence>
<dbReference type="SUPFAM" id="SSF55729">
    <property type="entry name" value="Acyl-CoA N-acyltransferases (Nat)"/>
    <property type="match status" value="1"/>
</dbReference>
<dbReference type="PROSITE" id="PS51186">
    <property type="entry name" value="GNAT"/>
    <property type="match status" value="1"/>
</dbReference>
<dbReference type="EMBL" id="RJUK01000001">
    <property type="protein sequence ID" value="ROQ21343.1"/>
    <property type="molecule type" value="Genomic_DNA"/>
</dbReference>
<dbReference type="GO" id="GO:0005840">
    <property type="term" value="C:ribosome"/>
    <property type="evidence" value="ECO:0007669"/>
    <property type="project" value="UniProtKB-KW"/>
</dbReference>
<dbReference type="Proteomes" id="UP000273643">
    <property type="component" value="Unassembled WGS sequence"/>
</dbReference>
<dbReference type="PANTHER" id="PTHR43420">
    <property type="entry name" value="ACETYLTRANSFERASE"/>
    <property type="match status" value="1"/>
</dbReference>
<accession>A0A3N1NYR8</accession>
<dbReference type="Pfam" id="PF00583">
    <property type="entry name" value="Acetyltransf_1"/>
    <property type="match status" value="1"/>
</dbReference>
<sequence length="392" mass="44514">MDSPERSKQSQVNLMKAVSMSSLPLESVRPDDLDALVALEQRCFTSDRLSRRSFRRWLEGDQRVFLVARDGDCLAGYILVLFHRGTRLARMYSLAVDPDYRGQGLARRLIGAGEDGARDSGRFYMRLEVSSKNTSAIALYETLGYKQFGLYQDYYEDHTDALRYQKRIRVVGDTAYHRAIPWLAQSTRFTCGPASLMMAMAALKPDYQPSDTEELRLWRESTTIFMTSGHGGCHPMGMALAADTRGYRAEVWVNHDGPLFLDGVRDETKKPVMMLVHEDYRHALEARAVPVHYREVRQDDLIAAFDRGGVPIILISTYRMDSKKAPHWVVMSGYDEECIYVHDPDPDGQGQTALDCQYLPLARADFERMTSFGRSRLRTAVILSRELSGPGE</sequence>
<protein>
    <submittedName>
        <fullName evidence="4">Ribosomal protein S18 acetylase RimI-like enzyme</fullName>
    </submittedName>
</protein>
<keyword evidence="2" id="KW-0012">Acyltransferase</keyword>
<comment type="caution">
    <text evidence="4">The sequence shown here is derived from an EMBL/GenBank/DDBJ whole genome shotgun (WGS) entry which is preliminary data.</text>
</comment>
<keyword evidence="4" id="KW-0689">Ribosomal protein</keyword>
<dbReference type="CDD" id="cd04301">
    <property type="entry name" value="NAT_SF"/>
    <property type="match status" value="1"/>
</dbReference>
<proteinExistence type="predicted"/>
<dbReference type="AlphaFoldDB" id="A0A3N1NYR8"/>
<feature type="domain" description="N-acetyltransferase" evidence="3">
    <location>
        <begin position="23"/>
        <end position="169"/>
    </location>
</feature>
<evidence type="ECO:0000256" key="2">
    <source>
        <dbReference type="ARBA" id="ARBA00023315"/>
    </source>
</evidence>
<evidence type="ECO:0000259" key="3">
    <source>
        <dbReference type="PROSITE" id="PS51186"/>
    </source>
</evidence>
<gene>
    <name evidence="4" type="ORF">EDC38_1967</name>
</gene>
<reference evidence="4 5" key="1">
    <citation type="submission" date="2018-11" db="EMBL/GenBank/DDBJ databases">
        <title>Genomic Encyclopedia of Type Strains, Phase IV (KMG-IV): sequencing the most valuable type-strain genomes for metagenomic binning, comparative biology and taxonomic classification.</title>
        <authorList>
            <person name="Goeker M."/>
        </authorList>
    </citation>
    <scope>NUCLEOTIDE SEQUENCE [LARGE SCALE GENOMIC DNA]</scope>
    <source>
        <strain evidence="4 5">DSM 16974</strain>
    </source>
</reference>
<dbReference type="Pfam" id="PF11814">
    <property type="entry name" value="DUF3335"/>
    <property type="match status" value="1"/>
</dbReference>
<name>A0A3N1NYR8_9GAMM</name>
<dbReference type="InterPro" id="IPR050680">
    <property type="entry name" value="YpeA/RimI_acetyltransf"/>
</dbReference>
<organism evidence="4 5">
    <name type="scientific">Marinimicrobium koreense</name>
    <dbReference type="NCBI Taxonomy" id="306545"/>
    <lineage>
        <taxon>Bacteria</taxon>
        <taxon>Pseudomonadati</taxon>
        <taxon>Pseudomonadota</taxon>
        <taxon>Gammaproteobacteria</taxon>
        <taxon>Cellvibrionales</taxon>
        <taxon>Cellvibrionaceae</taxon>
        <taxon>Marinimicrobium</taxon>
    </lineage>
</organism>
<evidence type="ECO:0000313" key="5">
    <source>
        <dbReference type="Proteomes" id="UP000273643"/>
    </source>
</evidence>
<dbReference type="InterPro" id="IPR000182">
    <property type="entry name" value="GNAT_dom"/>
</dbReference>
<evidence type="ECO:0000313" key="4">
    <source>
        <dbReference type="EMBL" id="ROQ21343.1"/>
    </source>
</evidence>
<dbReference type="GO" id="GO:0016747">
    <property type="term" value="F:acyltransferase activity, transferring groups other than amino-acyl groups"/>
    <property type="evidence" value="ECO:0007669"/>
    <property type="project" value="InterPro"/>
</dbReference>
<keyword evidence="1" id="KW-0808">Transferase</keyword>
<keyword evidence="5" id="KW-1185">Reference proteome</keyword>
<keyword evidence="4" id="KW-0687">Ribonucleoprotein</keyword>